<protein>
    <submittedName>
        <fullName evidence="1">Uncharacterized protein</fullName>
    </submittedName>
</protein>
<dbReference type="SUPFAM" id="SSF54001">
    <property type="entry name" value="Cysteine proteinases"/>
    <property type="match status" value="1"/>
</dbReference>
<dbReference type="InterPro" id="IPR024453">
    <property type="entry name" value="Peptidase_C92"/>
</dbReference>
<organism evidence="1 2">
    <name type="scientific">Streptococcus parasanguinis F0405</name>
    <dbReference type="NCBI Taxonomy" id="905067"/>
    <lineage>
        <taxon>Bacteria</taxon>
        <taxon>Bacillati</taxon>
        <taxon>Bacillota</taxon>
        <taxon>Bacilli</taxon>
        <taxon>Lactobacillales</taxon>
        <taxon>Streptococcaceae</taxon>
        <taxon>Streptococcus</taxon>
    </lineage>
</organism>
<dbReference type="AlphaFoldDB" id="E3CDR5"/>
<evidence type="ECO:0000313" key="1">
    <source>
        <dbReference type="EMBL" id="EFQ55160.1"/>
    </source>
</evidence>
<reference evidence="1 2" key="1">
    <citation type="submission" date="2010-10" db="EMBL/GenBank/DDBJ databases">
        <authorList>
            <person name="Durkin A.S."/>
            <person name="Madupu R."/>
            <person name="Torralba M."/>
            <person name="Gillis M."/>
            <person name="Methe B."/>
            <person name="Sutton G."/>
            <person name="Nelson K.E."/>
        </authorList>
    </citation>
    <scope>NUCLEOTIDE SEQUENCE [LARGE SCALE GENOMIC DNA]</scope>
    <source>
        <strain evidence="1 2">F0405</strain>
    </source>
</reference>
<dbReference type="Gene3D" id="3.90.1720.10">
    <property type="entry name" value="endopeptidase domain like (from Nostoc punctiforme)"/>
    <property type="match status" value="1"/>
</dbReference>
<evidence type="ECO:0000313" key="2">
    <source>
        <dbReference type="Proteomes" id="UP000003812"/>
    </source>
</evidence>
<comment type="caution">
    <text evidence="1">The sequence shown here is derived from an EMBL/GenBank/DDBJ whole genome shotgun (WGS) entry which is preliminary data.</text>
</comment>
<dbReference type="EMBL" id="AEKM01000008">
    <property type="protein sequence ID" value="EFQ55160.1"/>
    <property type="molecule type" value="Genomic_DNA"/>
</dbReference>
<dbReference type="Pfam" id="PF05708">
    <property type="entry name" value="Peptidase_C92"/>
    <property type="match status" value="1"/>
</dbReference>
<gene>
    <name evidence="1" type="ORF">HMPREF9626_0260</name>
</gene>
<proteinExistence type="predicted"/>
<dbReference type="InterPro" id="IPR038765">
    <property type="entry name" value="Papain-like_cys_pep_sf"/>
</dbReference>
<dbReference type="Proteomes" id="UP000003812">
    <property type="component" value="Unassembled WGS sequence"/>
</dbReference>
<sequence>MRKFTRIIIMSMVFILSFQNIKIVNVDTISNTESSDKEQSILNDIPNKEIEYKEYGLNAPVLGDLKTMERTSVGSWSWRDGLICVTDQGFGVGPFNTWHAGIIAPQKNYSVAEAANSNSPVRLRKGKWTQGTVWQVGVKTTTIQQDWNAGHWAGEQVGKPYNLNFWNARQTNSFYCSQLVWAAYYYTSGIDLNKSDNDIGSAIAIHPGEFVKNSKTTIVYRNR</sequence>
<name>E3CDR5_STRPA</name>
<accession>E3CDR5</accession>